<comment type="caution">
    <text evidence="3">The sequence shown here is derived from an EMBL/GenBank/DDBJ whole genome shotgun (WGS) entry which is preliminary data.</text>
</comment>
<evidence type="ECO:0000313" key="3">
    <source>
        <dbReference type="EMBL" id="GGX74570.1"/>
    </source>
</evidence>
<dbReference type="PANTHER" id="PTHR43179">
    <property type="entry name" value="RHAMNOSYLTRANSFERASE WBBL"/>
    <property type="match status" value="1"/>
</dbReference>
<protein>
    <submittedName>
        <fullName evidence="3">Glycosyl transferase</fullName>
    </submittedName>
</protein>
<keyword evidence="3" id="KW-0808">Transferase</keyword>
<sequence>MAALPGLDARFIKMEMGENLGFAVANNRAADRASADWIALLNPDAFARPDWLEQGLAARSRLPNVAMVGSTQILALEPHKFDGLGDEYHAFGVAWRAGFGEPIRDIQTREAFGPCGAGAFYDRHVYQALGGFDESFFCYHEDVDLAFRIRLAGYRCVQSAETVIDHVSSAISGRASEFAVYHGTRNRIWTFFNNMPGPLLILLTIPHLLSNLAFLTVSLFRKGRFSPTFRGMRDGFFTRPNSRSAKVVRKASLLSLLKSMGWNPLKVVKRRCVNERPLSDHSE</sequence>
<dbReference type="Gene3D" id="3.90.550.10">
    <property type="entry name" value="Spore Coat Polysaccharide Biosynthesis Protein SpsA, Chain A"/>
    <property type="match status" value="1"/>
</dbReference>
<evidence type="ECO:0000259" key="2">
    <source>
        <dbReference type="Pfam" id="PF00535"/>
    </source>
</evidence>
<dbReference type="SUPFAM" id="SSF53448">
    <property type="entry name" value="Nucleotide-diphospho-sugar transferases"/>
    <property type="match status" value="1"/>
</dbReference>
<dbReference type="AlphaFoldDB" id="A0A918KSS2"/>
<keyword evidence="4" id="KW-1185">Reference proteome</keyword>
<feature type="transmembrane region" description="Helical" evidence="1">
    <location>
        <begin position="199"/>
        <end position="220"/>
    </location>
</feature>
<keyword evidence="1" id="KW-1133">Transmembrane helix</keyword>
<keyword evidence="1" id="KW-0812">Transmembrane</keyword>
<evidence type="ECO:0000256" key="1">
    <source>
        <dbReference type="SAM" id="Phobius"/>
    </source>
</evidence>
<keyword evidence="1" id="KW-0472">Membrane</keyword>
<dbReference type="Pfam" id="PF00535">
    <property type="entry name" value="Glycos_transf_2"/>
    <property type="match status" value="1"/>
</dbReference>
<dbReference type="EMBL" id="BMYV01000003">
    <property type="protein sequence ID" value="GGX74570.1"/>
    <property type="molecule type" value="Genomic_DNA"/>
</dbReference>
<dbReference type="InterPro" id="IPR001173">
    <property type="entry name" value="Glyco_trans_2-like"/>
</dbReference>
<name>A0A918KSS2_9PROT</name>
<evidence type="ECO:0000313" key="4">
    <source>
        <dbReference type="Proteomes" id="UP000600865"/>
    </source>
</evidence>
<feature type="domain" description="Glycosyltransferase 2-like" evidence="2">
    <location>
        <begin position="8"/>
        <end position="128"/>
    </location>
</feature>
<accession>A0A918KSS2</accession>
<organism evidence="3 4">
    <name type="scientific">Litorimonas cladophorae</name>
    <dbReference type="NCBI Taxonomy" id="1220491"/>
    <lineage>
        <taxon>Bacteria</taxon>
        <taxon>Pseudomonadati</taxon>
        <taxon>Pseudomonadota</taxon>
        <taxon>Alphaproteobacteria</taxon>
        <taxon>Maricaulales</taxon>
        <taxon>Robiginitomaculaceae</taxon>
    </lineage>
</organism>
<reference evidence="3 4" key="1">
    <citation type="journal article" date="2014" name="Int. J. Syst. Evol. Microbiol.">
        <title>Complete genome sequence of Corynebacterium casei LMG S-19264T (=DSM 44701T), isolated from a smear-ripened cheese.</title>
        <authorList>
            <consortium name="US DOE Joint Genome Institute (JGI-PGF)"/>
            <person name="Walter F."/>
            <person name="Albersmeier A."/>
            <person name="Kalinowski J."/>
            <person name="Ruckert C."/>
        </authorList>
    </citation>
    <scope>NUCLEOTIDE SEQUENCE [LARGE SCALE GENOMIC DNA]</scope>
    <source>
        <strain evidence="3 4">KCTC 23968</strain>
    </source>
</reference>
<proteinExistence type="predicted"/>
<dbReference type="PANTHER" id="PTHR43179:SF11">
    <property type="entry name" value="GLYCOSYL TRANSFERASE"/>
    <property type="match status" value="1"/>
</dbReference>
<dbReference type="Proteomes" id="UP000600865">
    <property type="component" value="Unassembled WGS sequence"/>
</dbReference>
<gene>
    <name evidence="3" type="ORF">GCM10011309_25900</name>
</gene>
<dbReference type="GO" id="GO:0016740">
    <property type="term" value="F:transferase activity"/>
    <property type="evidence" value="ECO:0007669"/>
    <property type="project" value="UniProtKB-KW"/>
</dbReference>
<dbReference type="InterPro" id="IPR029044">
    <property type="entry name" value="Nucleotide-diphossugar_trans"/>
</dbReference>